<evidence type="ECO:0000313" key="2">
    <source>
        <dbReference type="Proteomes" id="UP000222056"/>
    </source>
</evidence>
<dbReference type="RefSeq" id="WP_093118404.1">
    <property type="nucleotide sequence ID" value="NZ_FNWJ01000002.1"/>
</dbReference>
<keyword evidence="2" id="KW-1185">Reference proteome</keyword>
<dbReference type="OrthoDB" id="9790372at2"/>
<reference evidence="2" key="1">
    <citation type="submission" date="2016-10" db="EMBL/GenBank/DDBJ databases">
        <authorList>
            <person name="Varghese N."/>
            <person name="Submissions S."/>
        </authorList>
    </citation>
    <scope>NUCLEOTIDE SEQUENCE [LARGE SCALE GENOMIC DNA]</scope>
    <source>
        <strain evidence="2">ATCC 35263</strain>
    </source>
</reference>
<organism evidence="1 2">
    <name type="scientific">Thermoleophilum album</name>
    <dbReference type="NCBI Taxonomy" id="29539"/>
    <lineage>
        <taxon>Bacteria</taxon>
        <taxon>Bacillati</taxon>
        <taxon>Actinomycetota</taxon>
        <taxon>Thermoleophilia</taxon>
        <taxon>Thermoleophilales</taxon>
        <taxon>Thermoleophilaceae</taxon>
        <taxon>Thermoleophilum</taxon>
    </lineage>
</organism>
<dbReference type="STRING" id="29539.SAMN02745716_1862"/>
<dbReference type="AlphaFoldDB" id="A0A1H6FZN7"/>
<gene>
    <name evidence="1" type="ORF">SAMN02745716_1862</name>
</gene>
<accession>A0A1H6FZN7</accession>
<dbReference type="PANTHER" id="PTHR34374:SF1">
    <property type="entry name" value="LARGE RIBOSOMAL RNA SUBUNIT ACCUMULATION PROTEIN YCED HOMOLOG 1, CHLOROPLASTIC"/>
    <property type="match status" value="1"/>
</dbReference>
<evidence type="ECO:0000313" key="1">
    <source>
        <dbReference type="EMBL" id="SEH15165.1"/>
    </source>
</evidence>
<dbReference type="Proteomes" id="UP000222056">
    <property type="component" value="Unassembled WGS sequence"/>
</dbReference>
<dbReference type="PANTHER" id="PTHR34374">
    <property type="entry name" value="LARGE RIBOSOMAL RNA SUBUNIT ACCUMULATION PROTEIN YCED HOMOLOG 1, CHLOROPLASTIC"/>
    <property type="match status" value="1"/>
</dbReference>
<sequence length="171" mass="18935">MPQRADTFDVGRLGLAAGEGRRFTLDVAIEPLTFGGETYAAAGGFVTATLDAERTTRGFALRLRYETTLEGPCMRCLEVARRPVAIDAREIDQPGGGEELRSPYLQDELLDVASWARDALALELPHRIVCSEECRGLCPECGANLNQVGPDHRHERAPDPRWAVLRELRFD</sequence>
<evidence type="ECO:0008006" key="3">
    <source>
        <dbReference type="Google" id="ProtNLM"/>
    </source>
</evidence>
<dbReference type="InterPro" id="IPR003772">
    <property type="entry name" value="YceD"/>
</dbReference>
<protein>
    <recommendedName>
        <fullName evidence="3">DUF177 domain-containing protein</fullName>
    </recommendedName>
</protein>
<dbReference type="EMBL" id="FNWJ01000002">
    <property type="protein sequence ID" value="SEH15165.1"/>
    <property type="molecule type" value="Genomic_DNA"/>
</dbReference>
<proteinExistence type="predicted"/>
<name>A0A1H6FZN7_THEAL</name>
<dbReference type="Pfam" id="PF02620">
    <property type="entry name" value="YceD"/>
    <property type="match status" value="1"/>
</dbReference>